<dbReference type="GO" id="GO:0016757">
    <property type="term" value="F:glycosyltransferase activity"/>
    <property type="evidence" value="ECO:0007669"/>
    <property type="project" value="UniProtKB-ARBA"/>
</dbReference>
<accession>A0A327M3M7</accession>
<dbReference type="InterPro" id="IPR028098">
    <property type="entry name" value="Glyco_trans_4-like_N"/>
</dbReference>
<dbReference type="EMBL" id="QLIX01000023">
    <property type="protein sequence ID" value="RAI56934.1"/>
    <property type="molecule type" value="Genomic_DNA"/>
</dbReference>
<comment type="caution">
    <text evidence="2">The sequence shown here is derived from an EMBL/GenBank/DDBJ whole genome shotgun (WGS) entry which is preliminary data.</text>
</comment>
<dbReference type="Pfam" id="PF13692">
    <property type="entry name" value="Glyco_trans_1_4"/>
    <property type="match status" value="1"/>
</dbReference>
<dbReference type="PANTHER" id="PTHR12526:SF638">
    <property type="entry name" value="SPORE COAT PROTEIN SA"/>
    <property type="match status" value="1"/>
</dbReference>
<dbReference type="Proteomes" id="UP000249065">
    <property type="component" value="Unassembled WGS sequence"/>
</dbReference>
<name>A0A327M3M7_9PROT</name>
<dbReference type="AlphaFoldDB" id="A0A327M3M7"/>
<evidence type="ECO:0000313" key="3">
    <source>
        <dbReference type="Proteomes" id="UP000249065"/>
    </source>
</evidence>
<evidence type="ECO:0000313" key="2">
    <source>
        <dbReference type="EMBL" id="RAI56934.1"/>
    </source>
</evidence>
<dbReference type="Pfam" id="PF13439">
    <property type="entry name" value="Glyco_transf_4"/>
    <property type="match status" value="1"/>
</dbReference>
<sequence>MPLGGRGLSRALLALPSRGLGGTERHSAVLARALAASGVAVTVALAPPLAAGFAALLGPPPPGPGGVRLHPAPLAWEGDADPAAGIAAQAAALAAVLAGTRPDLAILPLPWPEHGLGLLRAVAEARLPALAIHHLAGRAPEPPLPEAARAVTERLAVASIRWVAVSAPVAARAAARLGLPAGRVAVVPNGVPVPPEAPGARAAARARQRGRLGLAPEARLLLFAGRLEWEKGADLLPAIATRLRAAGEATLVGLGEGSLGESLRRSEAARAAALRLPGHVEDVPDWLLAADALLLPSRLEGCPLVFLEAAARRCPVIASGDAMEAFGAEADRLAAIAPGGGVADLTGLSSIRLNDPMVASACVESAHRLALVADEAAMLRRYAALIRAALA</sequence>
<reference evidence="3" key="1">
    <citation type="submission" date="2018-06" db="EMBL/GenBank/DDBJ databases">
        <authorList>
            <person name="Khan S.A."/>
        </authorList>
    </citation>
    <scope>NUCLEOTIDE SEQUENCE [LARGE SCALE GENOMIC DNA]</scope>
    <source>
        <strain evidence="3">DB-1506</strain>
    </source>
</reference>
<gene>
    <name evidence="2" type="ORF">DOO78_21490</name>
</gene>
<dbReference type="PANTHER" id="PTHR12526">
    <property type="entry name" value="GLYCOSYLTRANSFERASE"/>
    <property type="match status" value="1"/>
</dbReference>
<keyword evidence="3" id="KW-1185">Reference proteome</keyword>
<organism evidence="2 3">
    <name type="scientific">Roseicella frigidaeris</name>
    <dbReference type="NCBI Taxonomy" id="2230885"/>
    <lineage>
        <taxon>Bacteria</taxon>
        <taxon>Pseudomonadati</taxon>
        <taxon>Pseudomonadota</taxon>
        <taxon>Alphaproteobacteria</taxon>
        <taxon>Acetobacterales</taxon>
        <taxon>Roseomonadaceae</taxon>
        <taxon>Roseicella</taxon>
    </lineage>
</organism>
<evidence type="ECO:0000259" key="1">
    <source>
        <dbReference type="Pfam" id="PF13439"/>
    </source>
</evidence>
<protein>
    <recommendedName>
        <fullName evidence="1">Glycosyltransferase subfamily 4-like N-terminal domain-containing protein</fullName>
    </recommendedName>
</protein>
<proteinExistence type="predicted"/>
<feature type="domain" description="Glycosyltransferase subfamily 4-like N-terminal" evidence="1">
    <location>
        <begin position="21"/>
        <end position="192"/>
    </location>
</feature>
<dbReference type="RefSeq" id="WP_111471935.1">
    <property type="nucleotide sequence ID" value="NZ_QLIX01000023.1"/>
</dbReference>
<dbReference type="SUPFAM" id="SSF53756">
    <property type="entry name" value="UDP-Glycosyltransferase/glycogen phosphorylase"/>
    <property type="match status" value="1"/>
</dbReference>
<dbReference type="Gene3D" id="3.40.50.2000">
    <property type="entry name" value="Glycogen Phosphorylase B"/>
    <property type="match status" value="2"/>
</dbReference>
<dbReference type="OrthoDB" id="9806708at2"/>